<gene>
    <name evidence="1" type="ORF">MERR_LOCUS39698</name>
</gene>
<dbReference type="OrthoDB" id="10256309at2759"/>
<keyword evidence="2" id="KW-1185">Reference proteome</keyword>
<comment type="caution">
    <text evidence="1">The sequence shown here is derived from an EMBL/GenBank/DDBJ whole genome shotgun (WGS) entry which is preliminary data.</text>
</comment>
<dbReference type="AlphaFoldDB" id="A0A6D2KX39"/>
<organism evidence="1 2">
    <name type="scientific">Microthlaspi erraticum</name>
    <dbReference type="NCBI Taxonomy" id="1685480"/>
    <lineage>
        <taxon>Eukaryota</taxon>
        <taxon>Viridiplantae</taxon>
        <taxon>Streptophyta</taxon>
        <taxon>Embryophyta</taxon>
        <taxon>Tracheophyta</taxon>
        <taxon>Spermatophyta</taxon>
        <taxon>Magnoliopsida</taxon>
        <taxon>eudicotyledons</taxon>
        <taxon>Gunneridae</taxon>
        <taxon>Pentapetalae</taxon>
        <taxon>rosids</taxon>
        <taxon>malvids</taxon>
        <taxon>Brassicales</taxon>
        <taxon>Brassicaceae</taxon>
        <taxon>Coluteocarpeae</taxon>
        <taxon>Microthlaspi</taxon>
    </lineage>
</organism>
<sequence>MYWASGLWFKGRFSLEAFSNYDSLFYYVSNESEHSFMFSVAETDFSTMMIDQQGVLHINRVDRERPHVHVSCSPFTFVVEVGYRCYERNSKDCLQTGCMVPEMESGVQNCSRSPYTESTYFREAVAAFPGNGTVLDETGGRLSSADCHAEVGKKWLSRDYQ</sequence>
<evidence type="ECO:0000313" key="2">
    <source>
        <dbReference type="Proteomes" id="UP000467841"/>
    </source>
</evidence>
<dbReference type="Proteomes" id="UP000467841">
    <property type="component" value="Unassembled WGS sequence"/>
</dbReference>
<reference evidence="1" key="1">
    <citation type="submission" date="2020-01" db="EMBL/GenBank/DDBJ databases">
        <authorList>
            <person name="Mishra B."/>
        </authorList>
    </citation>
    <scope>NUCLEOTIDE SEQUENCE [LARGE SCALE GENOMIC DNA]</scope>
</reference>
<proteinExistence type="predicted"/>
<dbReference type="EMBL" id="CACVBM020001496">
    <property type="protein sequence ID" value="CAA7052463.1"/>
    <property type="molecule type" value="Genomic_DNA"/>
</dbReference>
<name>A0A6D2KX39_9BRAS</name>
<accession>A0A6D2KX39</accession>
<protein>
    <submittedName>
        <fullName evidence="1">Uncharacterized protein</fullName>
    </submittedName>
</protein>
<evidence type="ECO:0000313" key="1">
    <source>
        <dbReference type="EMBL" id="CAA7052463.1"/>
    </source>
</evidence>